<dbReference type="AlphaFoldDB" id="A0A6J7ESB4"/>
<proteinExistence type="predicted"/>
<dbReference type="EMBL" id="CAFBLP010000049">
    <property type="protein sequence ID" value="CAB4884194.1"/>
    <property type="molecule type" value="Genomic_DNA"/>
</dbReference>
<evidence type="ECO:0000256" key="1">
    <source>
        <dbReference type="SAM" id="Phobius"/>
    </source>
</evidence>
<protein>
    <submittedName>
        <fullName evidence="2">Unannotated protein</fullName>
    </submittedName>
</protein>
<feature type="transmembrane region" description="Helical" evidence="1">
    <location>
        <begin position="13"/>
        <end position="30"/>
    </location>
</feature>
<keyword evidence="1" id="KW-1133">Transmembrane helix</keyword>
<keyword evidence="1" id="KW-0812">Transmembrane</keyword>
<reference evidence="2" key="1">
    <citation type="submission" date="2020-05" db="EMBL/GenBank/DDBJ databases">
        <authorList>
            <person name="Chiriac C."/>
            <person name="Salcher M."/>
            <person name="Ghai R."/>
            <person name="Kavagutti S V."/>
        </authorList>
    </citation>
    <scope>NUCLEOTIDE SEQUENCE</scope>
</reference>
<name>A0A6J7ESB4_9ZZZZ</name>
<gene>
    <name evidence="2" type="ORF">UFOPK3376_01901</name>
</gene>
<organism evidence="2">
    <name type="scientific">freshwater metagenome</name>
    <dbReference type="NCBI Taxonomy" id="449393"/>
    <lineage>
        <taxon>unclassified sequences</taxon>
        <taxon>metagenomes</taxon>
        <taxon>ecological metagenomes</taxon>
    </lineage>
</organism>
<evidence type="ECO:0000313" key="2">
    <source>
        <dbReference type="EMBL" id="CAB4884194.1"/>
    </source>
</evidence>
<accession>A0A6J7ESB4</accession>
<sequence length="56" mass="6160">MTLLAHQGGWDEGLLVAAPLLVIVGLLWLAKRRADRVEHTGSAVDEHEHEHEPIDG</sequence>
<keyword evidence="1" id="KW-0472">Membrane</keyword>